<name>A0ABX7ZBZ2_9RALS</name>
<keyword evidence="4" id="KW-1185">Reference proteome</keyword>
<proteinExistence type="predicted"/>
<dbReference type="RefSeq" id="WP_211904531.1">
    <property type="nucleotide sequence ID" value="NZ_CP046729.1"/>
</dbReference>
<evidence type="ECO:0008006" key="5">
    <source>
        <dbReference type="Google" id="ProtNLM"/>
    </source>
</evidence>
<feature type="chain" id="PRO_5045462868" description="Surface antigen" evidence="2">
    <location>
        <begin position="24"/>
        <end position="150"/>
    </location>
</feature>
<gene>
    <name evidence="3" type="ORF">GO998_03615</name>
</gene>
<reference evidence="3 4" key="1">
    <citation type="journal article" date="2021" name="Phytopathology">
        <title>Complete genome sequence of Ralstonia syzygii subsp. indonesiensis strain LLRS-1, isolated from wilted tobacco in China.</title>
        <authorList>
            <person name="Lu C.H."/>
            <person name="Li J.Y."/>
            <person name="Mi M.G."/>
            <person name="Lin Z.L."/>
            <person name="Jiang N."/>
            <person name="Gai X."/>
            <person name="Ma J.H."/>
            <person name="Lei L.P."/>
            <person name="Xia Z.Y."/>
        </authorList>
    </citation>
    <scope>NUCLEOTIDE SEQUENCE [LARGE SCALE GENOMIC DNA]</scope>
    <source>
        <strain evidence="3 4">LLRS-1</strain>
    </source>
</reference>
<evidence type="ECO:0000256" key="2">
    <source>
        <dbReference type="SAM" id="SignalP"/>
    </source>
</evidence>
<feature type="compositionally biased region" description="Basic and acidic residues" evidence="1">
    <location>
        <begin position="132"/>
        <end position="141"/>
    </location>
</feature>
<evidence type="ECO:0000256" key="1">
    <source>
        <dbReference type="SAM" id="MobiDB-lite"/>
    </source>
</evidence>
<sequence length="150" mass="15668">MNRHLASLATTLMGLGVCACATAQDVPVGTCRPMMGQTEIDGVVQQVSGTACLQPDGTWQMADGTPVAYAGPPYYVDDTWYWAPASVVFGGVIFIDRFHHAHRMHDVFFHHDGRGFGRGGFHHGGGHGGGHGGHEGGHEGGRGGGGGAHH</sequence>
<evidence type="ECO:0000313" key="3">
    <source>
        <dbReference type="EMBL" id="QUP52905.1"/>
    </source>
</evidence>
<keyword evidence="2" id="KW-0732">Signal</keyword>
<feature type="region of interest" description="Disordered" evidence="1">
    <location>
        <begin position="120"/>
        <end position="150"/>
    </location>
</feature>
<evidence type="ECO:0000313" key="4">
    <source>
        <dbReference type="Proteomes" id="UP000677898"/>
    </source>
</evidence>
<feature type="signal peptide" evidence="2">
    <location>
        <begin position="1"/>
        <end position="23"/>
    </location>
</feature>
<dbReference type="EMBL" id="CP046729">
    <property type="protein sequence ID" value="QUP52905.1"/>
    <property type="molecule type" value="Genomic_DNA"/>
</dbReference>
<dbReference type="Proteomes" id="UP000677898">
    <property type="component" value="Chromosome"/>
</dbReference>
<dbReference type="PROSITE" id="PS51257">
    <property type="entry name" value="PROKAR_LIPOPROTEIN"/>
    <property type="match status" value="1"/>
</dbReference>
<protein>
    <recommendedName>
        <fullName evidence="5">Surface antigen</fullName>
    </recommendedName>
</protein>
<accession>A0ABX7ZBZ2</accession>
<organism evidence="3 4">
    <name type="scientific">Ralstonia syzygii</name>
    <dbReference type="NCBI Taxonomy" id="28097"/>
    <lineage>
        <taxon>Bacteria</taxon>
        <taxon>Pseudomonadati</taxon>
        <taxon>Pseudomonadota</taxon>
        <taxon>Betaproteobacteria</taxon>
        <taxon>Burkholderiales</taxon>
        <taxon>Burkholderiaceae</taxon>
        <taxon>Ralstonia</taxon>
        <taxon>Ralstonia solanacearum species complex</taxon>
    </lineage>
</organism>